<dbReference type="Proteomes" id="UP000054342">
    <property type="component" value="Unassembled WGS sequence"/>
</dbReference>
<keyword evidence="10" id="KW-1185">Reference proteome</keyword>
<feature type="transmembrane region" description="Helical" evidence="7">
    <location>
        <begin position="150"/>
        <end position="172"/>
    </location>
</feature>
<evidence type="ECO:0000256" key="6">
    <source>
        <dbReference type="ARBA" id="ARBA00023136"/>
    </source>
</evidence>
<gene>
    <name evidence="9" type="ORF">PV05_01887</name>
</gene>
<keyword evidence="6 7" id="KW-0472">Membrane</keyword>
<name>A0A0D2C9Z1_9EURO</name>
<evidence type="ECO:0000256" key="3">
    <source>
        <dbReference type="ARBA" id="ARBA00022592"/>
    </source>
</evidence>
<keyword evidence="2 7" id="KW-0813">Transport</keyword>
<organism evidence="9 10">
    <name type="scientific">Exophiala xenobiotica</name>
    <dbReference type="NCBI Taxonomy" id="348802"/>
    <lineage>
        <taxon>Eukaryota</taxon>
        <taxon>Fungi</taxon>
        <taxon>Dikarya</taxon>
        <taxon>Ascomycota</taxon>
        <taxon>Pezizomycotina</taxon>
        <taxon>Eurotiomycetes</taxon>
        <taxon>Chaetothyriomycetidae</taxon>
        <taxon>Chaetothyriales</taxon>
        <taxon>Herpotrichiellaceae</taxon>
        <taxon>Exophiala</taxon>
    </lineage>
</organism>
<feature type="transmembrane region" description="Helical" evidence="7">
    <location>
        <begin position="7"/>
        <end position="25"/>
    </location>
</feature>
<dbReference type="RefSeq" id="XP_013322390.1">
    <property type="nucleotide sequence ID" value="XM_013466936.1"/>
</dbReference>
<dbReference type="GO" id="GO:0005315">
    <property type="term" value="F:phosphate transmembrane transporter activity"/>
    <property type="evidence" value="ECO:0007669"/>
    <property type="project" value="InterPro"/>
</dbReference>
<reference evidence="9 10" key="1">
    <citation type="submission" date="2015-01" db="EMBL/GenBank/DDBJ databases">
        <title>The Genome Sequence of Exophiala xenobiotica CBS118157.</title>
        <authorList>
            <consortium name="The Broad Institute Genomics Platform"/>
            <person name="Cuomo C."/>
            <person name="de Hoog S."/>
            <person name="Gorbushina A."/>
            <person name="Stielow B."/>
            <person name="Teixiera M."/>
            <person name="Abouelleil A."/>
            <person name="Chapman S.B."/>
            <person name="Priest M."/>
            <person name="Young S.K."/>
            <person name="Wortman J."/>
            <person name="Nusbaum C."/>
            <person name="Birren B."/>
        </authorList>
    </citation>
    <scope>NUCLEOTIDE SEQUENCE [LARGE SCALE GENOMIC DNA]</scope>
    <source>
        <strain evidence="9 10">CBS 118157</strain>
    </source>
</reference>
<feature type="transmembrane region" description="Helical" evidence="7">
    <location>
        <begin position="490"/>
        <end position="517"/>
    </location>
</feature>
<comment type="similarity">
    <text evidence="7">Belongs to the inorganic phosphate transporter (PiT) (TC 2.A.20) family.</text>
</comment>
<dbReference type="InterPro" id="IPR001204">
    <property type="entry name" value="Phos_transporter"/>
</dbReference>
<evidence type="ECO:0000256" key="2">
    <source>
        <dbReference type="ARBA" id="ARBA00022448"/>
    </source>
</evidence>
<feature type="transmembrane region" description="Helical" evidence="7">
    <location>
        <begin position="538"/>
        <end position="560"/>
    </location>
</feature>
<feature type="transmembrane region" description="Helical" evidence="7">
    <location>
        <begin position="223"/>
        <end position="243"/>
    </location>
</feature>
<keyword evidence="4 7" id="KW-0812">Transmembrane</keyword>
<dbReference type="AlphaFoldDB" id="A0A0D2C9Z1"/>
<evidence type="ECO:0000256" key="4">
    <source>
        <dbReference type="ARBA" id="ARBA00022692"/>
    </source>
</evidence>
<evidence type="ECO:0000256" key="1">
    <source>
        <dbReference type="ARBA" id="ARBA00004141"/>
    </source>
</evidence>
<dbReference type="PANTHER" id="PTHR11101:SF55">
    <property type="entry name" value="PHOSPHATE TRANSPORTER"/>
    <property type="match status" value="1"/>
</dbReference>
<dbReference type="STRING" id="348802.A0A0D2C9Z1"/>
<sequence>MAKMHKLDWLFAIGVIFFLLSVWGIGANDVANSYATSVSSKSLTLIQAGVLATCTEFIGAMALGQGVTSTIRSGVFSITPFENSPGVLILANVVAEIGSATWLTVCTRLGFPVSTTQSIVGALVGVGIASDISVNWGWKKSSVSQIAASWAIAPCIAAGFGAVIFGSIQLLVHSRSDPLKWAIRLIPIYYAVTAGILSLFIVISGGHGIPTLKEMGAGEATGIILGVFAGTLVVAAVFFLPYYHAKLIKEDTRLRPWHIPMGPLLWNANYTLYLPGKADHEVVPDYYASELKTKDSDEESHDVDHEKTMVKDGNQGPLADDPDSGAVPAAAAAKDPAVRDHNKDLQAVDKLPWAHPRRIWATIKLVTTYGITRDVIAHQSRGLDHVHRRAVVYENKVEHLWTTAQVCTAMLMSIAHGANDISNAIGPFTTEYETWSTGVTSAKTDTPLWIKAVGGLGLGFGFWTFGYHIMRNLGNRITKHSPTRGYSMELGAAITVLLATQLSLPVSTTQCITGAIIGVAVMNRDLRSINWRQLGKIFIGWVLTVPCAGLISGIIMGMALNVPHWGPRP</sequence>
<evidence type="ECO:0000256" key="7">
    <source>
        <dbReference type="RuleBase" id="RU363058"/>
    </source>
</evidence>
<dbReference type="GO" id="GO:0035435">
    <property type="term" value="P:phosphate ion transmembrane transport"/>
    <property type="evidence" value="ECO:0007669"/>
    <property type="project" value="TreeGrafter"/>
</dbReference>
<feature type="transmembrane region" description="Helical" evidence="7">
    <location>
        <begin position="448"/>
        <end position="470"/>
    </location>
</feature>
<proteinExistence type="inferred from homology"/>
<protein>
    <recommendedName>
        <fullName evidence="7">Phosphate transporter</fullName>
    </recommendedName>
</protein>
<feature type="transmembrane region" description="Helical" evidence="7">
    <location>
        <begin position="181"/>
        <end position="203"/>
    </location>
</feature>
<dbReference type="GO" id="GO:0016020">
    <property type="term" value="C:membrane"/>
    <property type="evidence" value="ECO:0007669"/>
    <property type="project" value="UniProtKB-SubCell"/>
</dbReference>
<evidence type="ECO:0000313" key="10">
    <source>
        <dbReference type="Proteomes" id="UP000054342"/>
    </source>
</evidence>
<feature type="transmembrane region" description="Helical" evidence="7">
    <location>
        <begin position="45"/>
        <end position="63"/>
    </location>
</feature>
<comment type="function">
    <text evidence="7">Sodium-phosphate symporter.</text>
</comment>
<feature type="transmembrane region" description="Helical" evidence="7">
    <location>
        <begin position="118"/>
        <end position="138"/>
    </location>
</feature>
<dbReference type="EMBL" id="KN847317">
    <property type="protein sequence ID" value="KIW61806.1"/>
    <property type="molecule type" value="Genomic_DNA"/>
</dbReference>
<evidence type="ECO:0000313" key="9">
    <source>
        <dbReference type="EMBL" id="KIW61806.1"/>
    </source>
</evidence>
<dbReference type="GeneID" id="25323795"/>
<feature type="region of interest" description="Disordered" evidence="8">
    <location>
        <begin position="291"/>
        <end position="341"/>
    </location>
</feature>
<comment type="subcellular location">
    <subcellularLocation>
        <location evidence="1 7">Membrane</location>
        <topology evidence="1 7">Multi-pass membrane protein</topology>
    </subcellularLocation>
</comment>
<keyword evidence="3 7" id="KW-0592">Phosphate transport</keyword>
<keyword evidence="5 7" id="KW-1133">Transmembrane helix</keyword>
<evidence type="ECO:0000256" key="8">
    <source>
        <dbReference type="SAM" id="MobiDB-lite"/>
    </source>
</evidence>
<accession>A0A0D2C9Z1</accession>
<dbReference type="OrthoDB" id="260807at2759"/>
<evidence type="ECO:0000256" key="5">
    <source>
        <dbReference type="ARBA" id="ARBA00022989"/>
    </source>
</evidence>
<feature type="compositionally biased region" description="Low complexity" evidence="8">
    <location>
        <begin position="324"/>
        <end position="335"/>
    </location>
</feature>
<dbReference type="PANTHER" id="PTHR11101">
    <property type="entry name" value="PHOSPHATE TRANSPORTER"/>
    <property type="match status" value="1"/>
</dbReference>
<dbReference type="HOGENOM" id="CLU_015355_3_0_1"/>
<dbReference type="Pfam" id="PF01384">
    <property type="entry name" value="PHO4"/>
    <property type="match status" value="1"/>
</dbReference>